<sequence length="155" mass="17152">MNELQNHGPKPQEAAPVVEGVVNQVGQPAAVDSSSEEDNLQFDIKSRKQPVVPPQKILPGQVRQVVAAFEASMTINDDKDMAQEAEGIMISKLNEYGSNFENETRNLDNDTRKRAFDELEGGIGTSPTPKKQFVEEQDTTEPVEVASRDWPQSDK</sequence>
<evidence type="ECO:0000256" key="1">
    <source>
        <dbReference type="SAM" id="MobiDB-lite"/>
    </source>
</evidence>
<feature type="region of interest" description="Disordered" evidence="1">
    <location>
        <begin position="118"/>
        <end position="155"/>
    </location>
</feature>
<organism evidence="2 3">
    <name type="scientific">Linum trigynum</name>
    <dbReference type="NCBI Taxonomy" id="586398"/>
    <lineage>
        <taxon>Eukaryota</taxon>
        <taxon>Viridiplantae</taxon>
        <taxon>Streptophyta</taxon>
        <taxon>Embryophyta</taxon>
        <taxon>Tracheophyta</taxon>
        <taxon>Spermatophyta</taxon>
        <taxon>Magnoliopsida</taxon>
        <taxon>eudicotyledons</taxon>
        <taxon>Gunneridae</taxon>
        <taxon>Pentapetalae</taxon>
        <taxon>rosids</taxon>
        <taxon>fabids</taxon>
        <taxon>Malpighiales</taxon>
        <taxon>Linaceae</taxon>
        <taxon>Linum</taxon>
    </lineage>
</organism>
<dbReference type="EMBL" id="OZ034822">
    <property type="protein sequence ID" value="CAL1410713.1"/>
    <property type="molecule type" value="Genomic_DNA"/>
</dbReference>
<proteinExistence type="predicted"/>
<evidence type="ECO:0000313" key="3">
    <source>
        <dbReference type="Proteomes" id="UP001497516"/>
    </source>
</evidence>
<keyword evidence="3" id="KW-1185">Reference proteome</keyword>
<dbReference type="AlphaFoldDB" id="A0AAV2GLI4"/>
<reference evidence="2 3" key="1">
    <citation type="submission" date="2024-04" db="EMBL/GenBank/DDBJ databases">
        <authorList>
            <person name="Fracassetti M."/>
        </authorList>
    </citation>
    <scope>NUCLEOTIDE SEQUENCE [LARGE SCALE GENOMIC DNA]</scope>
</reference>
<gene>
    <name evidence="2" type="ORF">LTRI10_LOCUS50111</name>
</gene>
<evidence type="ECO:0000313" key="2">
    <source>
        <dbReference type="EMBL" id="CAL1410713.1"/>
    </source>
</evidence>
<accession>A0AAV2GLI4</accession>
<name>A0AAV2GLI4_9ROSI</name>
<protein>
    <submittedName>
        <fullName evidence="2">Uncharacterized protein</fullName>
    </submittedName>
</protein>
<dbReference type="Proteomes" id="UP001497516">
    <property type="component" value="Chromosome 9"/>
</dbReference>